<keyword evidence="3" id="KW-1185">Reference proteome</keyword>
<dbReference type="EMBL" id="SOAG01000004">
    <property type="protein sequence ID" value="TDS64337.1"/>
    <property type="molecule type" value="Genomic_DNA"/>
</dbReference>
<feature type="signal peptide" evidence="1">
    <location>
        <begin position="1"/>
        <end position="19"/>
    </location>
</feature>
<dbReference type="RefSeq" id="WP_133711789.1">
    <property type="nucleotide sequence ID" value="NZ_SOAG01000004.1"/>
</dbReference>
<evidence type="ECO:0000313" key="2">
    <source>
        <dbReference type="EMBL" id="TDS64337.1"/>
    </source>
</evidence>
<protein>
    <recommendedName>
        <fullName evidence="4">Sensor of ECF-type sigma factor</fullName>
    </recommendedName>
</protein>
<evidence type="ECO:0000313" key="3">
    <source>
        <dbReference type="Proteomes" id="UP000295215"/>
    </source>
</evidence>
<proteinExistence type="predicted"/>
<dbReference type="Proteomes" id="UP000295215">
    <property type="component" value="Unassembled WGS sequence"/>
</dbReference>
<gene>
    <name evidence="2" type="ORF">C8P70_10453</name>
</gene>
<sequence>MKKYIILLLTILSIQNNWAQNKKSHEQIRSLKVAHLTTALNLTKDEAEKFWTVYNVYDNKISELHHNSTIKFLKKSSFDELEKMSDKEASSKIQELNAFDDEYCSTRKQFLQDVQKILSAKKILILKKAEDEFNRQLLKKYKEKK</sequence>
<organism evidence="2 3">
    <name type="scientific">Myroides indicus</name>
    <dbReference type="NCBI Taxonomy" id="1323422"/>
    <lineage>
        <taxon>Bacteria</taxon>
        <taxon>Pseudomonadati</taxon>
        <taxon>Bacteroidota</taxon>
        <taxon>Flavobacteriia</taxon>
        <taxon>Flavobacteriales</taxon>
        <taxon>Flavobacteriaceae</taxon>
        <taxon>Myroides</taxon>
    </lineage>
</organism>
<dbReference type="AlphaFoldDB" id="A0A4R7F7X7"/>
<feature type="chain" id="PRO_5020360550" description="Sensor of ECF-type sigma factor" evidence="1">
    <location>
        <begin position="20"/>
        <end position="145"/>
    </location>
</feature>
<evidence type="ECO:0000256" key="1">
    <source>
        <dbReference type="SAM" id="SignalP"/>
    </source>
</evidence>
<evidence type="ECO:0008006" key="4">
    <source>
        <dbReference type="Google" id="ProtNLM"/>
    </source>
</evidence>
<keyword evidence="1" id="KW-0732">Signal</keyword>
<dbReference type="OrthoDB" id="675330at2"/>
<name>A0A4R7F7X7_9FLAO</name>
<accession>A0A4R7F7X7</accession>
<reference evidence="2 3" key="1">
    <citation type="submission" date="2019-03" db="EMBL/GenBank/DDBJ databases">
        <title>Genomic Encyclopedia of Archaeal and Bacterial Type Strains, Phase II (KMG-II): from individual species to whole genera.</title>
        <authorList>
            <person name="Goeker M."/>
        </authorList>
    </citation>
    <scope>NUCLEOTIDE SEQUENCE [LARGE SCALE GENOMIC DNA]</scope>
    <source>
        <strain evidence="2 3">DSM 28213</strain>
    </source>
</reference>
<comment type="caution">
    <text evidence="2">The sequence shown here is derived from an EMBL/GenBank/DDBJ whole genome shotgun (WGS) entry which is preliminary data.</text>
</comment>